<dbReference type="EMBL" id="CAJMWZ010002675">
    <property type="protein sequence ID" value="CAE6459843.1"/>
    <property type="molecule type" value="Genomic_DNA"/>
</dbReference>
<accession>A0A8H3GNR1</accession>
<evidence type="ECO:0000313" key="3">
    <source>
        <dbReference type="EMBL" id="CAE6459843.1"/>
    </source>
</evidence>
<dbReference type="Proteomes" id="UP000663850">
    <property type="component" value="Unassembled WGS sequence"/>
</dbReference>
<gene>
    <name evidence="3" type="ORF">RDB_LOCUS49984</name>
</gene>
<reference evidence="3" key="1">
    <citation type="submission" date="2021-01" db="EMBL/GenBank/DDBJ databases">
        <authorList>
            <person name="Kaushik A."/>
        </authorList>
    </citation>
    <scope>NUCLEOTIDE SEQUENCE</scope>
    <source>
        <strain evidence="3">Type strain: AG8-Rh-89/</strain>
    </source>
</reference>
<protein>
    <submittedName>
        <fullName evidence="3">Uncharacterized protein</fullName>
    </submittedName>
</protein>
<comment type="caution">
    <text evidence="3">The sequence shown here is derived from an EMBL/GenBank/DDBJ whole genome shotgun (WGS) entry which is preliminary data.</text>
</comment>
<name>A0A8H3GNR1_9AGAM</name>
<evidence type="ECO:0000256" key="1">
    <source>
        <dbReference type="SAM" id="Coils"/>
    </source>
</evidence>
<proteinExistence type="predicted"/>
<dbReference type="Gene3D" id="3.90.20.10">
    <property type="match status" value="1"/>
</dbReference>
<feature type="coiled-coil region" evidence="1">
    <location>
        <begin position="228"/>
        <end position="255"/>
    </location>
</feature>
<keyword evidence="1" id="KW-0175">Coiled coil</keyword>
<sequence>MSTSLSLSPPHPPESFPGAVPELAQSPFSINHLVQAICYTYQLHSFSLSGNAAAATTHAEAMIHQTRLANAIIQEKYPTEFHNSPPVNNLVQQISDAVAKSVNARIDALNTNIREGKEGLESRLIGTNKRLDETIKRLDETNKRLDDVTMGTNKRLDDMATRTNQRFDDMITGTNKRLDDMATRTNQRFDDLDQSTILTNRRLDEANKRLEQRTTTIDKFMSNTEKLLGEHTNSLTSLESKLRSLERTTGELKTAVANIPGGDRFETTVKALITTELGSLKADVAALRDRLDGPGGLTHIDNTTVDISNRLSRAERTQRLQINSTRPLNGPWLVISSEDGRDPTRPDTGYDPLHSNDMLCRMSDWDLYDYLSFYNLVAPSRRRPSPDIVRSRWDESALIQARNTLRDYITTPR</sequence>
<evidence type="ECO:0000313" key="4">
    <source>
        <dbReference type="Proteomes" id="UP000663850"/>
    </source>
</evidence>
<dbReference type="AlphaFoldDB" id="A0A8H3GNR1"/>
<feature type="region of interest" description="Disordered" evidence="2">
    <location>
        <begin position="331"/>
        <end position="350"/>
    </location>
</feature>
<evidence type="ECO:0000256" key="2">
    <source>
        <dbReference type="SAM" id="MobiDB-lite"/>
    </source>
</evidence>
<organism evidence="3 4">
    <name type="scientific">Rhizoctonia solani</name>
    <dbReference type="NCBI Taxonomy" id="456999"/>
    <lineage>
        <taxon>Eukaryota</taxon>
        <taxon>Fungi</taxon>
        <taxon>Dikarya</taxon>
        <taxon>Basidiomycota</taxon>
        <taxon>Agaricomycotina</taxon>
        <taxon>Agaricomycetes</taxon>
        <taxon>Cantharellales</taxon>
        <taxon>Ceratobasidiaceae</taxon>
        <taxon>Rhizoctonia</taxon>
    </lineage>
</organism>